<reference evidence="2" key="1">
    <citation type="submission" date="2016-11" db="EMBL/GenBank/DDBJ databases">
        <authorList>
            <person name="Varghese N."/>
            <person name="Submissions S."/>
        </authorList>
    </citation>
    <scope>NUCLEOTIDE SEQUENCE [LARGE SCALE GENOMIC DNA]</scope>
    <source>
        <strain evidence="2">DSM 16057</strain>
    </source>
</reference>
<dbReference type="AlphaFoldDB" id="A0A1M6JA01"/>
<keyword evidence="2" id="KW-1185">Reference proteome</keyword>
<dbReference type="RefSeq" id="WP_072870136.1">
    <property type="nucleotide sequence ID" value="NZ_FQZM01000034.1"/>
</dbReference>
<evidence type="ECO:0000313" key="1">
    <source>
        <dbReference type="EMBL" id="SHJ43480.1"/>
    </source>
</evidence>
<proteinExistence type="predicted"/>
<sequence length="281" mass="30026">MSELVVIGSPADTSMRGYKAVSALNWEAAADLAGKEAVVLVSPASWDEEKAGELGRRGVKVVKMEPGWEEELGRLAVWRQSVVSVTGGSGSGRTLVAVLLALAARRAGLSVLVVDLNAGYGGGDLSFYFDLPQVPNWNTFLAGEELEDCLVRAGSFRVLQVPPVPVDIPGDAVERMLRCAREMFDLVVLDLPAGSPGVLSDSFPRSAQYTVRVSGGREDGGENVVVLNDRWGDIRKADVPHIDALAKLETVGGWRGLSGVRGLPDMVDRLMKKIFGGVRRG</sequence>
<gene>
    <name evidence="1" type="ORF">SAMN02745219_02549</name>
</gene>
<dbReference type="STRING" id="1121432.SAMN02745219_02549"/>
<evidence type="ECO:0008006" key="3">
    <source>
        <dbReference type="Google" id="ProtNLM"/>
    </source>
</evidence>
<name>A0A1M6JA01_9FIRM</name>
<accession>A0A1M6JA01</accession>
<organism evidence="1 2">
    <name type="scientific">Desulfofundulus thermosubterraneus DSM 16057</name>
    <dbReference type="NCBI Taxonomy" id="1121432"/>
    <lineage>
        <taxon>Bacteria</taxon>
        <taxon>Bacillati</taxon>
        <taxon>Bacillota</taxon>
        <taxon>Clostridia</taxon>
        <taxon>Eubacteriales</taxon>
        <taxon>Peptococcaceae</taxon>
        <taxon>Desulfofundulus</taxon>
    </lineage>
</organism>
<dbReference type="Proteomes" id="UP000184529">
    <property type="component" value="Unassembled WGS sequence"/>
</dbReference>
<dbReference type="Gene3D" id="3.40.50.300">
    <property type="entry name" value="P-loop containing nucleotide triphosphate hydrolases"/>
    <property type="match status" value="1"/>
</dbReference>
<protein>
    <recommendedName>
        <fullName evidence="3">CobQ/CobB/MinD/ParA nucleotide binding domain-containing protein</fullName>
    </recommendedName>
</protein>
<dbReference type="SUPFAM" id="SSF52540">
    <property type="entry name" value="P-loop containing nucleoside triphosphate hydrolases"/>
    <property type="match status" value="1"/>
</dbReference>
<dbReference type="InterPro" id="IPR027417">
    <property type="entry name" value="P-loop_NTPase"/>
</dbReference>
<dbReference type="EMBL" id="FQZM01000034">
    <property type="protein sequence ID" value="SHJ43480.1"/>
    <property type="molecule type" value="Genomic_DNA"/>
</dbReference>
<evidence type="ECO:0000313" key="2">
    <source>
        <dbReference type="Proteomes" id="UP000184529"/>
    </source>
</evidence>